<organism evidence="1 2">
    <name type="scientific">Artemia franciscana</name>
    <name type="common">Brine shrimp</name>
    <name type="synonym">Artemia sanfranciscana</name>
    <dbReference type="NCBI Taxonomy" id="6661"/>
    <lineage>
        <taxon>Eukaryota</taxon>
        <taxon>Metazoa</taxon>
        <taxon>Ecdysozoa</taxon>
        <taxon>Arthropoda</taxon>
        <taxon>Crustacea</taxon>
        <taxon>Branchiopoda</taxon>
        <taxon>Anostraca</taxon>
        <taxon>Artemiidae</taxon>
        <taxon>Artemia</taxon>
    </lineage>
</organism>
<comment type="caution">
    <text evidence="1">The sequence shown here is derived from an EMBL/GenBank/DDBJ whole genome shotgun (WGS) entry which is preliminary data.</text>
</comment>
<dbReference type="Proteomes" id="UP001187531">
    <property type="component" value="Unassembled WGS sequence"/>
</dbReference>
<keyword evidence="2" id="KW-1185">Reference proteome</keyword>
<accession>A0AA88IE82</accession>
<reference evidence="1" key="1">
    <citation type="submission" date="2023-07" db="EMBL/GenBank/DDBJ databases">
        <title>Chromosome-level genome assembly of Artemia franciscana.</title>
        <authorList>
            <person name="Jo E."/>
        </authorList>
    </citation>
    <scope>NUCLEOTIDE SEQUENCE</scope>
    <source>
        <tissue evidence="1">Whole body</tissue>
    </source>
</reference>
<dbReference type="AlphaFoldDB" id="A0AA88IE82"/>
<sequence>MEYIIKPVEKNHEKVRSAYTSYFLLVSIFIVNSIPELNPKDANFDEAKAKAFLAQQELHNTEITPIFDPNNDDYAVEIVSKLYSDINSGKQQQWPIIYKFHLTPKKSKFAAAKCNE</sequence>
<dbReference type="EMBL" id="JAVRJZ010000005">
    <property type="protein sequence ID" value="KAK2722656.1"/>
    <property type="molecule type" value="Genomic_DNA"/>
</dbReference>
<protein>
    <submittedName>
        <fullName evidence="1">Uncharacterized protein</fullName>
    </submittedName>
</protein>
<evidence type="ECO:0000313" key="1">
    <source>
        <dbReference type="EMBL" id="KAK2722656.1"/>
    </source>
</evidence>
<name>A0AA88IE82_ARTSF</name>
<proteinExistence type="predicted"/>
<gene>
    <name evidence="1" type="ORF">QYM36_002995</name>
</gene>
<evidence type="ECO:0000313" key="2">
    <source>
        <dbReference type="Proteomes" id="UP001187531"/>
    </source>
</evidence>